<dbReference type="Pfam" id="PF13517">
    <property type="entry name" value="FG-GAP_3"/>
    <property type="match status" value="1"/>
</dbReference>
<dbReference type="SUPFAM" id="SSF69318">
    <property type="entry name" value="Integrin alpha N-terminal domain"/>
    <property type="match status" value="1"/>
</dbReference>
<proteinExistence type="predicted"/>
<name>A0A821E4X5_9BILA</name>
<evidence type="ECO:0000256" key="1">
    <source>
        <dbReference type="ARBA" id="ARBA00022729"/>
    </source>
</evidence>
<comment type="caution">
    <text evidence="2">The sequence shown here is derived from an EMBL/GenBank/DDBJ whole genome shotgun (WGS) entry which is preliminary data.</text>
</comment>
<dbReference type="PANTHER" id="PTHR46580">
    <property type="entry name" value="SENSOR KINASE-RELATED"/>
    <property type="match status" value="1"/>
</dbReference>
<sequence>SNTVGVLLNNGNGIFLTQTTYATGANPYSVAVVDVNSDNKPDIIVANYGSNTVGVLLNNGNGIFLTQTTYATGANPYSVAVVDVNSDN</sequence>
<feature type="non-terminal residue" evidence="2">
    <location>
        <position position="1"/>
    </location>
</feature>
<gene>
    <name evidence="2" type="ORF">HFQ381_LOCUS34672</name>
</gene>
<reference evidence="2" key="1">
    <citation type="submission" date="2021-02" db="EMBL/GenBank/DDBJ databases">
        <authorList>
            <person name="Nowell W R."/>
        </authorList>
    </citation>
    <scope>NUCLEOTIDE SEQUENCE</scope>
</reference>
<keyword evidence="1" id="KW-0732">Signal</keyword>
<evidence type="ECO:0000313" key="2">
    <source>
        <dbReference type="EMBL" id="CAF4630657.1"/>
    </source>
</evidence>
<feature type="non-terminal residue" evidence="2">
    <location>
        <position position="88"/>
    </location>
</feature>
<evidence type="ECO:0008006" key="4">
    <source>
        <dbReference type="Google" id="ProtNLM"/>
    </source>
</evidence>
<dbReference type="EMBL" id="CAJOBO010018331">
    <property type="protein sequence ID" value="CAF4630657.1"/>
    <property type="molecule type" value="Genomic_DNA"/>
</dbReference>
<evidence type="ECO:0000313" key="3">
    <source>
        <dbReference type="Proteomes" id="UP000663851"/>
    </source>
</evidence>
<accession>A0A821E4X5</accession>
<dbReference type="Gene3D" id="2.30.30.100">
    <property type="match status" value="2"/>
</dbReference>
<dbReference type="InterPro" id="IPR013517">
    <property type="entry name" value="FG-GAP"/>
</dbReference>
<protein>
    <recommendedName>
        <fullName evidence="4">VCBS repeat-containing protein</fullName>
    </recommendedName>
</protein>
<dbReference type="InterPro" id="IPR028994">
    <property type="entry name" value="Integrin_alpha_N"/>
</dbReference>
<organism evidence="2 3">
    <name type="scientific">Rotaria socialis</name>
    <dbReference type="NCBI Taxonomy" id="392032"/>
    <lineage>
        <taxon>Eukaryota</taxon>
        <taxon>Metazoa</taxon>
        <taxon>Spiralia</taxon>
        <taxon>Gnathifera</taxon>
        <taxon>Rotifera</taxon>
        <taxon>Eurotatoria</taxon>
        <taxon>Bdelloidea</taxon>
        <taxon>Philodinida</taxon>
        <taxon>Philodinidae</taxon>
        <taxon>Rotaria</taxon>
    </lineage>
</organism>
<dbReference type="Proteomes" id="UP000663851">
    <property type="component" value="Unassembled WGS sequence"/>
</dbReference>
<dbReference type="AlphaFoldDB" id="A0A821E4X5"/>